<accession>A0A482SWX3</accession>
<dbReference type="AlphaFoldDB" id="A0A482SWX3"/>
<comment type="caution">
    <text evidence="1">The sequence shown here is derived from an EMBL/GenBank/DDBJ whole genome shotgun (WGS) entry which is preliminary data.</text>
</comment>
<name>A0A482SWX3_HALHI</name>
<proteinExistence type="predicted"/>
<dbReference type="RefSeq" id="WP_129756360.1">
    <property type="nucleotide sequence ID" value="NZ_CABITY010000008.1"/>
</dbReference>
<evidence type="ECO:0000313" key="1">
    <source>
        <dbReference type="EMBL" id="RYJ07704.1"/>
    </source>
</evidence>
<reference evidence="1 2" key="1">
    <citation type="submission" date="2018-12" db="EMBL/GenBank/DDBJ databases">
        <title>Draft genome sequence of Haloarcula hispinica strain 18.1, an halophilic archaeon isolated from Chott El Jerid of Southern Tunisia.</title>
        <authorList>
            <person name="Najjari A."/>
            <person name="Ben Dhia O."/>
            <person name="Ferjani R."/>
            <person name="Mahjoubi M."/>
            <person name="Sghaier H."/>
            <person name="Elshahed M."/>
            <person name="Ouzari H.I."/>
            <person name="Cherid A."/>
            <person name="Youssef N."/>
        </authorList>
    </citation>
    <scope>NUCLEOTIDE SEQUENCE [LARGE SCALE GENOMIC DNA]</scope>
    <source>
        <strain evidence="1 2">18.1</strain>
    </source>
</reference>
<dbReference type="EMBL" id="RZIG01000005">
    <property type="protein sequence ID" value="RYJ07704.1"/>
    <property type="molecule type" value="Genomic_DNA"/>
</dbReference>
<sequence length="133" mass="14940">MNDDSDTNNPLEDLYVSKDEVDFEQLRDGLSGVVQIIKETGEPRPQSDFEGLSNKQQFVALMLYRRAAVELGHLDNDEAGASSGWFNEYIDVDSSRFSHYSSDLDFVENDSERGGYYIPGFDIGEAIDGIENE</sequence>
<dbReference type="Proteomes" id="UP000293535">
    <property type="component" value="Unassembled WGS sequence"/>
</dbReference>
<gene>
    <name evidence="1" type="ORF">ELS20_18270</name>
</gene>
<evidence type="ECO:0000313" key="2">
    <source>
        <dbReference type="Proteomes" id="UP000293535"/>
    </source>
</evidence>
<protein>
    <submittedName>
        <fullName evidence="1">Uncharacterized protein</fullName>
    </submittedName>
</protein>
<organism evidence="1 2">
    <name type="scientific">Haloarcula hispanica</name>
    <dbReference type="NCBI Taxonomy" id="51589"/>
    <lineage>
        <taxon>Archaea</taxon>
        <taxon>Methanobacteriati</taxon>
        <taxon>Methanobacteriota</taxon>
        <taxon>Stenosarchaea group</taxon>
        <taxon>Halobacteria</taxon>
        <taxon>Halobacteriales</taxon>
        <taxon>Haloarculaceae</taxon>
        <taxon>Haloarcula</taxon>
    </lineage>
</organism>